<evidence type="ECO:0000259" key="1">
    <source>
        <dbReference type="SMART" id="SM00849"/>
    </source>
</evidence>
<reference evidence="2" key="2">
    <citation type="submission" date="2021-04" db="EMBL/GenBank/DDBJ databases">
        <authorList>
            <person name="Gilroy R."/>
        </authorList>
    </citation>
    <scope>NUCLEOTIDE SEQUENCE</scope>
    <source>
        <strain evidence="2">USAMLcec3-2134</strain>
    </source>
</reference>
<dbReference type="InterPro" id="IPR001279">
    <property type="entry name" value="Metallo-B-lactamas"/>
</dbReference>
<dbReference type="SUPFAM" id="SSF56281">
    <property type="entry name" value="Metallo-hydrolase/oxidoreductase"/>
    <property type="match status" value="1"/>
</dbReference>
<dbReference type="PANTHER" id="PTHR43546:SF3">
    <property type="entry name" value="UPF0173 METAL-DEPENDENT HYDROLASE MJ1163"/>
    <property type="match status" value="1"/>
</dbReference>
<dbReference type="Pfam" id="PF12706">
    <property type="entry name" value="Lactamase_B_2"/>
    <property type="match status" value="1"/>
</dbReference>
<evidence type="ECO:0000313" key="2">
    <source>
        <dbReference type="EMBL" id="HJB90899.1"/>
    </source>
</evidence>
<sequence length="262" mass="29218">MKITWLGAAAIRIEAAGERLLFDPFVQLLGGENPNCLEDFMDDELIFITHGHLDHLMEVPELLEGEEGEPRGDATVYCGSVAASTLDDMLEDAGRVVEVKPGDCIRIGEVSVKVWEGRHARPGRTAVKTLLSPRIARYWRNALSLAWLNRRFPEGGQTLLYEIRAEGKTVLLMGSMGLMPETPYPEGADLLILPFQGCSDPTGEALRIVERLRPRRVLLDHFDDAFPPVSRSVNTKSFKKRMDERFPRIRVAKPAAGKAVEL</sequence>
<dbReference type="PANTHER" id="PTHR43546">
    <property type="entry name" value="UPF0173 METAL-DEPENDENT HYDROLASE MJ1163-RELATED"/>
    <property type="match status" value="1"/>
</dbReference>
<accession>A0A9D2MQV5</accession>
<dbReference type="Proteomes" id="UP000886883">
    <property type="component" value="Unassembled WGS sequence"/>
</dbReference>
<feature type="domain" description="Metallo-beta-lactamase" evidence="1">
    <location>
        <begin position="7"/>
        <end position="221"/>
    </location>
</feature>
<evidence type="ECO:0000313" key="3">
    <source>
        <dbReference type="Proteomes" id="UP000886883"/>
    </source>
</evidence>
<protein>
    <submittedName>
        <fullName evidence="2">MBL fold metallo-hydrolase</fullName>
    </submittedName>
</protein>
<dbReference type="InterPro" id="IPR036866">
    <property type="entry name" value="RibonucZ/Hydroxyglut_hydro"/>
</dbReference>
<dbReference type="InterPro" id="IPR050114">
    <property type="entry name" value="UPF0173_UPF0282_UlaG_hydrolase"/>
</dbReference>
<proteinExistence type="predicted"/>
<dbReference type="Gene3D" id="3.60.15.10">
    <property type="entry name" value="Ribonuclease Z/Hydroxyacylglutathione hydrolase-like"/>
    <property type="match status" value="1"/>
</dbReference>
<dbReference type="SMART" id="SM00849">
    <property type="entry name" value="Lactamase_B"/>
    <property type="match status" value="1"/>
</dbReference>
<gene>
    <name evidence="2" type="ORF">H9763_05450</name>
</gene>
<comment type="caution">
    <text evidence="2">The sequence shown here is derived from an EMBL/GenBank/DDBJ whole genome shotgun (WGS) entry which is preliminary data.</text>
</comment>
<name>A0A9D2MQV5_9FIRM</name>
<organism evidence="2 3">
    <name type="scientific">Candidatus Eisenbergiella merdigallinarum</name>
    <dbReference type="NCBI Taxonomy" id="2838552"/>
    <lineage>
        <taxon>Bacteria</taxon>
        <taxon>Bacillati</taxon>
        <taxon>Bacillota</taxon>
        <taxon>Clostridia</taxon>
        <taxon>Lachnospirales</taxon>
        <taxon>Lachnospiraceae</taxon>
        <taxon>Eisenbergiella</taxon>
    </lineage>
</organism>
<dbReference type="AlphaFoldDB" id="A0A9D2MQV5"/>
<dbReference type="EMBL" id="DWXE01000018">
    <property type="protein sequence ID" value="HJB90899.1"/>
    <property type="molecule type" value="Genomic_DNA"/>
</dbReference>
<reference evidence="2" key="1">
    <citation type="journal article" date="2021" name="PeerJ">
        <title>Extensive microbial diversity within the chicken gut microbiome revealed by metagenomics and culture.</title>
        <authorList>
            <person name="Gilroy R."/>
            <person name="Ravi A."/>
            <person name="Getino M."/>
            <person name="Pursley I."/>
            <person name="Horton D.L."/>
            <person name="Alikhan N.F."/>
            <person name="Baker D."/>
            <person name="Gharbi K."/>
            <person name="Hall N."/>
            <person name="Watson M."/>
            <person name="Adriaenssens E.M."/>
            <person name="Foster-Nyarko E."/>
            <person name="Jarju S."/>
            <person name="Secka A."/>
            <person name="Antonio M."/>
            <person name="Oren A."/>
            <person name="Chaudhuri R.R."/>
            <person name="La Ragione R."/>
            <person name="Hildebrand F."/>
            <person name="Pallen M.J."/>
        </authorList>
    </citation>
    <scope>NUCLEOTIDE SEQUENCE</scope>
    <source>
        <strain evidence="2">USAMLcec3-2134</strain>
    </source>
</reference>